<evidence type="ECO:0000259" key="1">
    <source>
        <dbReference type="Pfam" id="PF01266"/>
    </source>
</evidence>
<dbReference type="OrthoDB" id="9805852at2"/>
<dbReference type="SUPFAM" id="SSF51905">
    <property type="entry name" value="FAD/NAD(P)-binding domain"/>
    <property type="match status" value="1"/>
</dbReference>
<dbReference type="PANTHER" id="PTHR13847">
    <property type="entry name" value="SARCOSINE DEHYDROGENASE-RELATED"/>
    <property type="match status" value="1"/>
</dbReference>
<evidence type="ECO:0000313" key="2">
    <source>
        <dbReference type="EMBL" id="TDU89736.1"/>
    </source>
</evidence>
<dbReference type="Proteomes" id="UP000295151">
    <property type="component" value="Unassembled WGS sequence"/>
</dbReference>
<dbReference type="Gene3D" id="3.50.50.60">
    <property type="entry name" value="FAD/NAD(P)-binding domain"/>
    <property type="match status" value="1"/>
</dbReference>
<dbReference type="InterPro" id="IPR006076">
    <property type="entry name" value="FAD-dep_OxRdtase"/>
</dbReference>
<gene>
    <name evidence="2" type="ORF">EV138_3312</name>
</gene>
<dbReference type="AlphaFoldDB" id="A0A4R7TDZ4"/>
<dbReference type="RefSeq" id="WP_133979768.1">
    <property type="nucleotide sequence ID" value="NZ_SOCE01000001.1"/>
</dbReference>
<proteinExistence type="predicted"/>
<dbReference type="Pfam" id="PF01266">
    <property type="entry name" value="DAO"/>
    <property type="match status" value="1"/>
</dbReference>
<keyword evidence="3" id="KW-1185">Reference proteome</keyword>
<dbReference type="PANTHER" id="PTHR13847:SF281">
    <property type="entry name" value="FAD DEPENDENT OXIDOREDUCTASE DOMAIN-CONTAINING PROTEIN"/>
    <property type="match status" value="1"/>
</dbReference>
<evidence type="ECO:0000313" key="3">
    <source>
        <dbReference type="Proteomes" id="UP000295151"/>
    </source>
</evidence>
<dbReference type="Gene3D" id="3.30.9.10">
    <property type="entry name" value="D-Amino Acid Oxidase, subunit A, domain 2"/>
    <property type="match status" value="1"/>
</dbReference>
<organism evidence="2 3">
    <name type="scientific">Kribbella voronezhensis</name>
    <dbReference type="NCBI Taxonomy" id="2512212"/>
    <lineage>
        <taxon>Bacteria</taxon>
        <taxon>Bacillati</taxon>
        <taxon>Actinomycetota</taxon>
        <taxon>Actinomycetes</taxon>
        <taxon>Propionibacteriales</taxon>
        <taxon>Kribbellaceae</taxon>
        <taxon>Kribbella</taxon>
    </lineage>
</organism>
<protein>
    <submittedName>
        <fullName evidence="2">Glycine/D-amino acid oxidase-like deaminating enzyme</fullName>
    </submittedName>
</protein>
<dbReference type="InterPro" id="IPR036188">
    <property type="entry name" value="FAD/NAD-bd_sf"/>
</dbReference>
<dbReference type="EMBL" id="SOCE01000001">
    <property type="protein sequence ID" value="TDU89736.1"/>
    <property type="molecule type" value="Genomic_DNA"/>
</dbReference>
<comment type="caution">
    <text evidence="2">The sequence shown here is derived from an EMBL/GenBank/DDBJ whole genome shotgun (WGS) entry which is preliminary data.</text>
</comment>
<sequence>MPAEAGAGARRTLAEQALADAKPAVFWLDEPGPDPRDPLRGDEKADLAVVGGGYTGLWTALRAKERYPELDVVVLEASTCGHAASGRNGGFCDASLTHGHGNGLARWPEELDALERLGMANLEAIGATITQYGIDCHWERTGELTVATAPHHLDELAEEVAVRQAVGEKVELLGQAAVRAEVDSPTYLGALAAPSRTALVEPAHLVRGLRRVCLDLGVRIYENTPVTGLRSGSLLTATGEVRADRIALASNAFPSLLRRLRPFTVPVYDLVLMTEPLSAEQLASIGWRHRQGIGDASNLFHYYRLTRDNRILWGGYEPLYSFGSKIHESLEQRDPIHTMLAQHFFTTFPQLEGLRFTHRWGGVIDTSTRFCAFFGTAYSGRVAYALGYTGLGVAATRFGADVMLDLLYDEDSERRRLRMVRERPLPFPPEPLRYAGIRLTKWSMARADAHAGHRNLWLRTLDRLGLGFDF</sequence>
<reference evidence="2 3" key="1">
    <citation type="submission" date="2019-03" db="EMBL/GenBank/DDBJ databases">
        <title>Genomic Encyclopedia of Type Strains, Phase III (KMG-III): the genomes of soil and plant-associated and newly described type strains.</title>
        <authorList>
            <person name="Whitman W."/>
        </authorList>
    </citation>
    <scope>NUCLEOTIDE SEQUENCE [LARGE SCALE GENOMIC DNA]</scope>
    <source>
        <strain evidence="2 3">VKM Ac-2575</strain>
    </source>
</reference>
<feature type="domain" description="FAD dependent oxidoreductase" evidence="1">
    <location>
        <begin position="46"/>
        <end position="403"/>
    </location>
</feature>
<name>A0A4R7TDZ4_9ACTN</name>
<accession>A0A4R7TDZ4</accession>
<dbReference type="GO" id="GO:0005737">
    <property type="term" value="C:cytoplasm"/>
    <property type="evidence" value="ECO:0007669"/>
    <property type="project" value="TreeGrafter"/>
</dbReference>